<dbReference type="EMBL" id="CAJOBH010236170">
    <property type="protein sequence ID" value="CAF5091379.1"/>
    <property type="molecule type" value="Genomic_DNA"/>
</dbReference>
<reference evidence="2" key="1">
    <citation type="submission" date="2021-02" db="EMBL/GenBank/DDBJ databases">
        <authorList>
            <person name="Nowell W R."/>
        </authorList>
    </citation>
    <scope>NUCLEOTIDE SEQUENCE</scope>
</reference>
<name>A0A8S3EXX3_9BILA</name>
<dbReference type="SUPFAM" id="SSF48726">
    <property type="entry name" value="Immunoglobulin"/>
    <property type="match status" value="1"/>
</dbReference>
<organism evidence="2 3">
    <name type="scientific">Rotaria magnacalcarata</name>
    <dbReference type="NCBI Taxonomy" id="392030"/>
    <lineage>
        <taxon>Eukaryota</taxon>
        <taxon>Metazoa</taxon>
        <taxon>Spiralia</taxon>
        <taxon>Gnathifera</taxon>
        <taxon>Rotifera</taxon>
        <taxon>Eurotatoria</taxon>
        <taxon>Bdelloidea</taxon>
        <taxon>Philodinida</taxon>
        <taxon>Philodinidae</taxon>
        <taxon>Rotaria</taxon>
    </lineage>
</organism>
<dbReference type="InterPro" id="IPR013783">
    <property type="entry name" value="Ig-like_fold"/>
</dbReference>
<comment type="caution">
    <text evidence="2">The sequence shown here is derived from an EMBL/GenBank/DDBJ whole genome shotgun (WGS) entry which is preliminary data.</text>
</comment>
<dbReference type="InterPro" id="IPR036179">
    <property type="entry name" value="Ig-like_dom_sf"/>
</dbReference>
<evidence type="ECO:0000259" key="1">
    <source>
        <dbReference type="PROSITE" id="PS50835"/>
    </source>
</evidence>
<dbReference type="Gene3D" id="2.60.40.10">
    <property type="entry name" value="Immunoglobulins"/>
    <property type="match status" value="1"/>
</dbReference>
<dbReference type="PROSITE" id="PS50835">
    <property type="entry name" value="IG_LIKE"/>
    <property type="match status" value="1"/>
</dbReference>
<dbReference type="Pfam" id="PF07679">
    <property type="entry name" value="I-set"/>
    <property type="match status" value="1"/>
</dbReference>
<dbReference type="Proteomes" id="UP000681967">
    <property type="component" value="Unassembled WGS sequence"/>
</dbReference>
<evidence type="ECO:0000313" key="3">
    <source>
        <dbReference type="Proteomes" id="UP000681967"/>
    </source>
</evidence>
<accession>A0A8S3EXX3</accession>
<dbReference type="AlphaFoldDB" id="A0A8S3EXX3"/>
<dbReference type="CDD" id="cd00096">
    <property type="entry name" value="Ig"/>
    <property type="match status" value="1"/>
</dbReference>
<protein>
    <recommendedName>
        <fullName evidence="1">Ig-like domain-containing protein</fullName>
    </recommendedName>
</protein>
<dbReference type="InterPro" id="IPR007110">
    <property type="entry name" value="Ig-like_dom"/>
</dbReference>
<proteinExistence type="predicted"/>
<dbReference type="InterPro" id="IPR013098">
    <property type="entry name" value="Ig_I-set"/>
</dbReference>
<gene>
    <name evidence="2" type="ORF">BYL167_LOCUS63209</name>
</gene>
<evidence type="ECO:0000313" key="2">
    <source>
        <dbReference type="EMBL" id="CAF5091379.1"/>
    </source>
</evidence>
<sequence length="239" mass="26982">MELPQTKFKEGETLTIKCQFDTIPEETFEFLRNGIPLTPDDRISTKVEDNTYTITVKDLRPDEDEGVYTLKSDHLILDTPSISVTGTNRKEEKPEVVDVVEEIEEEIIVVEPINQQELVDVEVLKIQSGKLTEVSTTTTVTDETVQDASINMETNVTTVEDGPMDLPTVTGKFETQEAVIEEKQPETITFAPVEQEEKTVNETVDNDLPATITQKLEEEVTQIKMIQKQVRLPEAIDSR</sequence>
<feature type="domain" description="Ig-like" evidence="1">
    <location>
        <begin position="1"/>
        <end position="83"/>
    </location>
</feature>